<protein>
    <submittedName>
        <fullName evidence="1">Uncharacterized protein</fullName>
    </submittedName>
</protein>
<proteinExistence type="predicted"/>
<sequence length="86" mass="10022">MKASTCQLTQALKVLGLNLAQIVRWDMTVLKDQSTCDAENELWFLHRIRKVRTFLFEWPRDDIQIHVQPANPTAPFHPSSWLHLAP</sequence>
<reference evidence="1 2" key="1">
    <citation type="submission" date="2024-04" db="EMBL/GenBank/DDBJ databases">
        <authorList>
            <person name="Rising A."/>
            <person name="Reimegard J."/>
            <person name="Sonavane S."/>
            <person name="Akerstrom W."/>
            <person name="Nylinder S."/>
            <person name="Hedman E."/>
            <person name="Kallberg Y."/>
        </authorList>
    </citation>
    <scope>NUCLEOTIDE SEQUENCE [LARGE SCALE GENOMIC DNA]</scope>
</reference>
<accession>A0AAV2BRK0</accession>
<evidence type="ECO:0000313" key="2">
    <source>
        <dbReference type="Proteomes" id="UP001497382"/>
    </source>
</evidence>
<comment type="caution">
    <text evidence="1">The sequence shown here is derived from an EMBL/GenBank/DDBJ whole genome shotgun (WGS) entry which is preliminary data.</text>
</comment>
<name>A0AAV2BRK0_9ARAC</name>
<keyword evidence="2" id="KW-1185">Reference proteome</keyword>
<gene>
    <name evidence="1" type="ORF">LARSCL_LOCUS20987</name>
</gene>
<dbReference type="EMBL" id="CAXIEN010000474">
    <property type="protein sequence ID" value="CAL1298777.1"/>
    <property type="molecule type" value="Genomic_DNA"/>
</dbReference>
<dbReference type="AlphaFoldDB" id="A0AAV2BRK0"/>
<evidence type="ECO:0000313" key="1">
    <source>
        <dbReference type="EMBL" id="CAL1298777.1"/>
    </source>
</evidence>
<dbReference type="Proteomes" id="UP001497382">
    <property type="component" value="Unassembled WGS sequence"/>
</dbReference>
<organism evidence="1 2">
    <name type="scientific">Larinioides sclopetarius</name>
    <dbReference type="NCBI Taxonomy" id="280406"/>
    <lineage>
        <taxon>Eukaryota</taxon>
        <taxon>Metazoa</taxon>
        <taxon>Ecdysozoa</taxon>
        <taxon>Arthropoda</taxon>
        <taxon>Chelicerata</taxon>
        <taxon>Arachnida</taxon>
        <taxon>Araneae</taxon>
        <taxon>Araneomorphae</taxon>
        <taxon>Entelegynae</taxon>
        <taxon>Araneoidea</taxon>
        <taxon>Araneidae</taxon>
        <taxon>Larinioides</taxon>
    </lineage>
</organism>